<evidence type="ECO:0000313" key="6">
    <source>
        <dbReference type="Proteomes" id="UP000671862"/>
    </source>
</evidence>
<comment type="similarity">
    <text evidence="2">Belongs to the SAM hydrolase / SAM-dependent halogenase family.</text>
</comment>
<dbReference type="Pfam" id="PF01887">
    <property type="entry name" value="SAM_HAT_N"/>
    <property type="match status" value="1"/>
</dbReference>
<sequence>MIAFLTDWGNSHYVGICKGVIRQITNDEVIDITHNITPFNVREAMYILDRTMIHFPEGTVFLAVVDHGVGSFRKAIAAKTEKFFFVGPDNGIFTLVFEHQPPIEIRELNNKKYHYLSSNTFHGRDIFSPAAAYISKGMFEELGDLLPNYATIPYIKPKKSENVLKGEVAYIDRFGNIETNIPYEWVNNKEYVKLRVRRKLIKIPVTNFYAEIGKGELLVHNDSTDYIEIAANQASAYEKLKLTPGSLLEMII</sequence>
<dbReference type="SUPFAM" id="SSF102522">
    <property type="entry name" value="Bacterial fluorinating enzyme, N-terminal domain"/>
    <property type="match status" value="1"/>
</dbReference>
<dbReference type="Gene3D" id="3.40.50.10790">
    <property type="entry name" value="S-adenosyl-l-methionine hydroxide adenosyltransferase, N-terminal"/>
    <property type="match status" value="1"/>
</dbReference>
<dbReference type="InterPro" id="IPR046470">
    <property type="entry name" value="SAM_HAT_C"/>
</dbReference>
<dbReference type="EMBL" id="CP071446">
    <property type="protein sequence ID" value="QTA37952.1"/>
    <property type="molecule type" value="Genomic_DNA"/>
</dbReference>
<dbReference type="Pfam" id="PF20257">
    <property type="entry name" value="SAM_HAT_C"/>
    <property type="match status" value="1"/>
</dbReference>
<evidence type="ECO:0000256" key="1">
    <source>
        <dbReference type="ARBA" id="ARBA00022691"/>
    </source>
</evidence>
<name>A0ABX7S8K9_9BACT</name>
<dbReference type="InterPro" id="IPR023228">
    <property type="entry name" value="SAM_OH_AdoTrfase_N_sf"/>
</dbReference>
<protein>
    <submittedName>
        <fullName evidence="5">SAM-dependent chlorinase/fluorinase</fullName>
    </submittedName>
</protein>
<dbReference type="Gene3D" id="2.40.30.90">
    <property type="entry name" value="Bacterial fluorinating enzyme like"/>
    <property type="match status" value="1"/>
</dbReference>
<dbReference type="RefSeq" id="WP_207566673.1">
    <property type="nucleotide sequence ID" value="NZ_CP071446.1"/>
</dbReference>
<evidence type="ECO:0000313" key="5">
    <source>
        <dbReference type="EMBL" id="QTA37952.1"/>
    </source>
</evidence>
<gene>
    <name evidence="5" type="ORF">JYK00_09595</name>
</gene>
<organism evidence="5 6">
    <name type="scientific">Thermosipho ferrireducens</name>
    <dbReference type="NCBI Taxonomy" id="2571116"/>
    <lineage>
        <taxon>Bacteria</taxon>
        <taxon>Thermotogati</taxon>
        <taxon>Thermotogota</taxon>
        <taxon>Thermotogae</taxon>
        <taxon>Thermotogales</taxon>
        <taxon>Fervidobacteriaceae</taxon>
        <taxon>Thermosipho</taxon>
    </lineage>
</organism>
<feature type="domain" description="S-adenosyl-l-methionine hydroxide adenosyltransferase C-terminal" evidence="4">
    <location>
        <begin position="166"/>
        <end position="246"/>
    </location>
</feature>
<dbReference type="PANTHER" id="PTHR35092:SF1">
    <property type="entry name" value="CHLORINASE MJ1651"/>
    <property type="match status" value="1"/>
</dbReference>
<keyword evidence="1" id="KW-0949">S-adenosyl-L-methionine</keyword>
<dbReference type="InterPro" id="IPR002747">
    <property type="entry name" value="SAM_OH_AdoTrfase"/>
</dbReference>
<dbReference type="InterPro" id="IPR023227">
    <property type="entry name" value="SAM_OH_AdoTrfase_C_sf"/>
</dbReference>
<dbReference type="InterPro" id="IPR046469">
    <property type="entry name" value="SAM_HAT_N"/>
</dbReference>
<dbReference type="PIRSF" id="PIRSF006779">
    <property type="entry name" value="UCP006779"/>
    <property type="match status" value="1"/>
</dbReference>
<keyword evidence="6" id="KW-1185">Reference proteome</keyword>
<dbReference type="Proteomes" id="UP000671862">
    <property type="component" value="Chromosome"/>
</dbReference>
<evidence type="ECO:0000259" key="4">
    <source>
        <dbReference type="Pfam" id="PF20257"/>
    </source>
</evidence>
<dbReference type="PANTHER" id="PTHR35092">
    <property type="entry name" value="CHLORINASE MJ1651"/>
    <property type="match status" value="1"/>
</dbReference>
<evidence type="ECO:0000256" key="2">
    <source>
        <dbReference type="ARBA" id="ARBA00024035"/>
    </source>
</evidence>
<reference evidence="5 6" key="1">
    <citation type="submission" date="2021-03" db="EMBL/GenBank/DDBJ databases">
        <title>Thermosipho ferrireducens sp.nov., an anaerobic thermophilic iron-reducing bacterium isolated from a deep-sea hydrothermal sulfide deposits.</title>
        <authorList>
            <person name="Zeng X."/>
            <person name="Chen Y."/>
            <person name="Shao Z."/>
        </authorList>
    </citation>
    <scope>NUCLEOTIDE SEQUENCE [LARGE SCALE GENOMIC DNA]</scope>
    <source>
        <strain evidence="5 6">JL129W03</strain>
    </source>
</reference>
<feature type="domain" description="S-adenosyl-l-methionine hydroxide adenosyltransferase N-terminal" evidence="3">
    <location>
        <begin position="2"/>
        <end position="141"/>
    </location>
</feature>
<evidence type="ECO:0000259" key="3">
    <source>
        <dbReference type="Pfam" id="PF01887"/>
    </source>
</evidence>
<accession>A0ABX7S8K9</accession>
<proteinExistence type="inferred from homology"/>
<dbReference type="SUPFAM" id="SSF101852">
    <property type="entry name" value="Bacterial fluorinating enzyme, C-terminal domain"/>
    <property type="match status" value="1"/>
</dbReference>